<reference evidence="1 2" key="1">
    <citation type="journal article" date="2018" name="Evol. Lett.">
        <title>Horizontal gene cluster transfer increased hallucinogenic mushroom diversity.</title>
        <authorList>
            <person name="Reynolds H.T."/>
            <person name="Vijayakumar V."/>
            <person name="Gluck-Thaler E."/>
            <person name="Korotkin H.B."/>
            <person name="Matheny P.B."/>
            <person name="Slot J.C."/>
        </authorList>
    </citation>
    <scope>NUCLEOTIDE SEQUENCE [LARGE SCALE GENOMIC DNA]</scope>
    <source>
        <strain evidence="1 2">2629</strain>
    </source>
</reference>
<dbReference type="Gene3D" id="3.40.50.300">
    <property type="entry name" value="P-loop containing nucleotide triphosphate hydrolases"/>
    <property type="match status" value="1"/>
</dbReference>
<dbReference type="Proteomes" id="UP000284842">
    <property type="component" value="Unassembled WGS sequence"/>
</dbReference>
<dbReference type="OrthoDB" id="2418833at2759"/>
<gene>
    <name evidence="1" type="ORF">CVT24_011337</name>
</gene>
<dbReference type="CDD" id="cd00882">
    <property type="entry name" value="Ras_like_GTPase"/>
    <property type="match status" value="1"/>
</dbReference>
<evidence type="ECO:0000313" key="2">
    <source>
        <dbReference type="Proteomes" id="UP000284842"/>
    </source>
</evidence>
<keyword evidence="2" id="KW-1185">Reference proteome</keyword>
<dbReference type="InterPro" id="IPR027417">
    <property type="entry name" value="P-loop_NTPase"/>
</dbReference>
<evidence type="ECO:0008006" key="3">
    <source>
        <dbReference type="Google" id="ProtNLM"/>
    </source>
</evidence>
<sequence>MMAAHSQYHYLQVDGKVSVRPIPENDTVSSNAWIYIVMGPTGSGKSSHTYFYHIPDQYQFIESLAEKKKPTISKDCLESVTQEVVAYDVRSLKRSNQQVIIVDTPGFLDTKLSESRIAKMITNKLTTLFPPRSSPDAVVTILYFQPVTDVRIGGAKRKAFSLLKVFAKTYNSISICIVTTMWNTLYSPRQIEQANQRLELLKSEIYETSNELSTTVLKFDFTQHSALLILDEDNFAFNIGPYSLSNGHTKHVQYQKVAADHVLDRINNIQRRLQILAEDRESITGSSRTERYLLRLINQEEREAKLALRFFLCDLWDVNPQSFCECFPDEMRPPRLPIVTSSIPESVLRQRFVGWWKDSLRW</sequence>
<name>A0A409WE53_9AGAR</name>
<comment type="caution">
    <text evidence="1">The sequence shown here is derived from an EMBL/GenBank/DDBJ whole genome shotgun (WGS) entry which is preliminary data.</text>
</comment>
<proteinExistence type="predicted"/>
<accession>A0A409WE53</accession>
<dbReference type="InParanoid" id="A0A409WE53"/>
<dbReference type="AlphaFoldDB" id="A0A409WE53"/>
<protein>
    <recommendedName>
        <fullName evidence="3">G domain-containing protein</fullName>
    </recommendedName>
</protein>
<dbReference type="SUPFAM" id="SSF52540">
    <property type="entry name" value="P-loop containing nucleoside triphosphate hydrolases"/>
    <property type="match status" value="1"/>
</dbReference>
<dbReference type="EMBL" id="NHTK01005532">
    <property type="protein sequence ID" value="PPQ76794.1"/>
    <property type="molecule type" value="Genomic_DNA"/>
</dbReference>
<organism evidence="1 2">
    <name type="scientific">Panaeolus cyanescens</name>
    <dbReference type="NCBI Taxonomy" id="181874"/>
    <lineage>
        <taxon>Eukaryota</taxon>
        <taxon>Fungi</taxon>
        <taxon>Dikarya</taxon>
        <taxon>Basidiomycota</taxon>
        <taxon>Agaricomycotina</taxon>
        <taxon>Agaricomycetes</taxon>
        <taxon>Agaricomycetidae</taxon>
        <taxon>Agaricales</taxon>
        <taxon>Agaricineae</taxon>
        <taxon>Galeropsidaceae</taxon>
        <taxon>Panaeolus</taxon>
    </lineage>
</organism>
<evidence type="ECO:0000313" key="1">
    <source>
        <dbReference type="EMBL" id="PPQ76794.1"/>
    </source>
</evidence>